<gene>
    <name evidence="2" type="ORF">NDN08_005171</name>
</gene>
<feature type="compositionally biased region" description="Basic and acidic residues" evidence="1">
    <location>
        <begin position="76"/>
        <end position="103"/>
    </location>
</feature>
<accession>A0AAV8V3U1</accession>
<proteinExistence type="predicted"/>
<feature type="region of interest" description="Disordered" evidence="1">
    <location>
        <begin position="1"/>
        <end position="26"/>
    </location>
</feature>
<keyword evidence="3" id="KW-1185">Reference proteome</keyword>
<dbReference type="AlphaFoldDB" id="A0AAV8V3U1"/>
<evidence type="ECO:0000313" key="2">
    <source>
        <dbReference type="EMBL" id="KAJ8908462.1"/>
    </source>
</evidence>
<evidence type="ECO:0000313" key="3">
    <source>
        <dbReference type="Proteomes" id="UP001157974"/>
    </source>
</evidence>
<comment type="caution">
    <text evidence="2">The sequence shown here is derived from an EMBL/GenBank/DDBJ whole genome shotgun (WGS) entry which is preliminary data.</text>
</comment>
<dbReference type="EMBL" id="JAMWBK010000001">
    <property type="protein sequence ID" value="KAJ8908462.1"/>
    <property type="molecule type" value="Genomic_DNA"/>
</dbReference>
<organism evidence="2 3">
    <name type="scientific">Rhodosorus marinus</name>
    <dbReference type="NCBI Taxonomy" id="101924"/>
    <lineage>
        <taxon>Eukaryota</taxon>
        <taxon>Rhodophyta</taxon>
        <taxon>Stylonematophyceae</taxon>
        <taxon>Stylonematales</taxon>
        <taxon>Stylonemataceae</taxon>
        <taxon>Rhodosorus</taxon>
    </lineage>
</organism>
<reference evidence="2 3" key="1">
    <citation type="journal article" date="2023" name="Nat. Commun.">
        <title>Origin of minicircular mitochondrial genomes in red algae.</title>
        <authorList>
            <person name="Lee Y."/>
            <person name="Cho C.H."/>
            <person name="Lee Y.M."/>
            <person name="Park S.I."/>
            <person name="Yang J.H."/>
            <person name="West J.A."/>
            <person name="Bhattacharya D."/>
            <person name="Yoon H.S."/>
        </authorList>
    </citation>
    <scope>NUCLEOTIDE SEQUENCE [LARGE SCALE GENOMIC DNA]</scope>
    <source>
        <strain evidence="2 3">CCMP1338</strain>
        <tissue evidence="2">Whole cell</tissue>
    </source>
</reference>
<sequence>MSTVTGRALVQHDQPRRRSQTKPLSNVRSWNLKVSLSLMRRRGDVMADEVGRLQMADWGRSKCPVLKVVVEVHMAQEDGRPPNRGDIRPTRRRPDPKRVRDYRMTTGSY</sequence>
<feature type="region of interest" description="Disordered" evidence="1">
    <location>
        <begin position="76"/>
        <end position="109"/>
    </location>
</feature>
<name>A0AAV8V3U1_9RHOD</name>
<evidence type="ECO:0000256" key="1">
    <source>
        <dbReference type="SAM" id="MobiDB-lite"/>
    </source>
</evidence>
<protein>
    <submittedName>
        <fullName evidence="2">Uncharacterized protein</fullName>
    </submittedName>
</protein>
<dbReference type="Proteomes" id="UP001157974">
    <property type="component" value="Unassembled WGS sequence"/>
</dbReference>